<feature type="transmembrane region" description="Helical" evidence="1">
    <location>
        <begin position="7"/>
        <end position="27"/>
    </location>
</feature>
<keyword evidence="3" id="KW-1185">Reference proteome</keyword>
<keyword evidence="1" id="KW-0472">Membrane</keyword>
<feature type="transmembrane region" description="Helical" evidence="1">
    <location>
        <begin position="33"/>
        <end position="55"/>
    </location>
</feature>
<dbReference type="AlphaFoldDB" id="A0A1G7NWU0"/>
<proteinExistence type="predicted"/>
<dbReference type="EMBL" id="FNCK01000001">
    <property type="protein sequence ID" value="SDF78431.1"/>
    <property type="molecule type" value="Genomic_DNA"/>
</dbReference>
<gene>
    <name evidence="2" type="ORF">SAMN05421791_10134</name>
</gene>
<dbReference type="RefSeq" id="WP_090288744.1">
    <property type="nucleotide sequence ID" value="NZ_FNCK01000001.1"/>
</dbReference>
<evidence type="ECO:0000313" key="3">
    <source>
        <dbReference type="Proteomes" id="UP000199708"/>
    </source>
</evidence>
<protein>
    <submittedName>
        <fullName evidence="2">Uncharacterized protein</fullName>
    </submittedName>
</protein>
<keyword evidence="1" id="KW-1133">Transmembrane helix</keyword>
<sequence length="65" mass="7660">MKRYNKEFYGLFSAFIAYNIVSLLLAFKDGRLTLSFFLKELLISSIIFTATYFLAKLLLKKIRKK</sequence>
<evidence type="ECO:0000256" key="1">
    <source>
        <dbReference type="SAM" id="Phobius"/>
    </source>
</evidence>
<name>A0A1G7NWU0_9LACT</name>
<keyword evidence="1" id="KW-0812">Transmembrane</keyword>
<dbReference type="Proteomes" id="UP000199708">
    <property type="component" value="Unassembled WGS sequence"/>
</dbReference>
<reference evidence="2 3" key="1">
    <citation type="submission" date="2016-10" db="EMBL/GenBank/DDBJ databases">
        <authorList>
            <person name="de Groot N.N."/>
        </authorList>
    </citation>
    <scope>NUCLEOTIDE SEQUENCE [LARGE SCALE GENOMIC DNA]</scope>
    <source>
        <strain evidence="2 3">ATCC BAA-466</strain>
    </source>
</reference>
<accession>A0A1G7NWU0</accession>
<organism evidence="2 3">
    <name type="scientific">Facklamia miroungae</name>
    <dbReference type="NCBI Taxonomy" id="120956"/>
    <lineage>
        <taxon>Bacteria</taxon>
        <taxon>Bacillati</taxon>
        <taxon>Bacillota</taxon>
        <taxon>Bacilli</taxon>
        <taxon>Lactobacillales</taxon>
        <taxon>Aerococcaceae</taxon>
        <taxon>Facklamia</taxon>
    </lineage>
</organism>
<evidence type="ECO:0000313" key="2">
    <source>
        <dbReference type="EMBL" id="SDF78431.1"/>
    </source>
</evidence>